<accession>A0A1M6P4A7</accession>
<evidence type="ECO:0000259" key="1">
    <source>
        <dbReference type="Pfam" id="PF12146"/>
    </source>
</evidence>
<dbReference type="AlphaFoldDB" id="A0A1M6P4A7"/>
<dbReference type="GO" id="GO:0016787">
    <property type="term" value="F:hydrolase activity"/>
    <property type="evidence" value="ECO:0007669"/>
    <property type="project" value="UniProtKB-KW"/>
</dbReference>
<proteinExistence type="predicted"/>
<dbReference type="RefSeq" id="WP_073121617.1">
    <property type="nucleotide sequence ID" value="NZ_FRAA01000002.1"/>
</dbReference>
<keyword evidence="2" id="KW-0378">Hydrolase</keyword>
<dbReference type="InterPro" id="IPR051044">
    <property type="entry name" value="MAG_DAG_Lipase"/>
</dbReference>
<feature type="domain" description="Serine aminopeptidase S33" evidence="1">
    <location>
        <begin position="26"/>
        <end position="260"/>
    </location>
</feature>
<evidence type="ECO:0000313" key="3">
    <source>
        <dbReference type="Proteomes" id="UP000184474"/>
    </source>
</evidence>
<dbReference type="Gene3D" id="3.40.50.1820">
    <property type="entry name" value="alpha/beta hydrolase"/>
    <property type="match status" value="1"/>
</dbReference>
<sequence length="278" mass="31409">MVEKEEFSIISRDGTQLAGYEYLVDTPKALICMIHGLGEHAGRYEHVAQFFCNQQVAFYVIDMRGHGDSEGKRGHAASHEALLEDVEELMMYARSEFNDLPMFLYGHSMGGGVVANYCLLRNTGELSGAILSSPWLSLVDTPPAWKITLANKVAKVWPSFTQSNELSQHMLTNDPAVNEAYMQDAKVFGKISVKLFSEAQTQGQWAIENTDRLKLPLFVFHGEDDPITSPAASKEFSEQRPELITYTTYPDTKHEPHNDLKKEEVLENVMRWMDGMIR</sequence>
<dbReference type="STRING" id="156994.SAMN04488028_102541"/>
<keyword evidence="3" id="KW-1185">Reference proteome</keyword>
<dbReference type="InterPro" id="IPR029058">
    <property type="entry name" value="AB_hydrolase_fold"/>
</dbReference>
<name>A0A1M6P4A7_REIAG</name>
<organism evidence="2 3">
    <name type="scientific">Reichenbachiella agariperforans</name>
    <dbReference type="NCBI Taxonomy" id="156994"/>
    <lineage>
        <taxon>Bacteria</taxon>
        <taxon>Pseudomonadati</taxon>
        <taxon>Bacteroidota</taxon>
        <taxon>Cytophagia</taxon>
        <taxon>Cytophagales</taxon>
        <taxon>Reichenbachiellaceae</taxon>
        <taxon>Reichenbachiella</taxon>
    </lineage>
</organism>
<dbReference type="PANTHER" id="PTHR11614">
    <property type="entry name" value="PHOSPHOLIPASE-RELATED"/>
    <property type="match status" value="1"/>
</dbReference>
<protein>
    <submittedName>
        <fullName evidence="2">Lysophospholipase, alpha-beta hydrolase superfamily</fullName>
    </submittedName>
</protein>
<dbReference type="Proteomes" id="UP000184474">
    <property type="component" value="Unassembled WGS sequence"/>
</dbReference>
<dbReference type="SUPFAM" id="SSF53474">
    <property type="entry name" value="alpha/beta-Hydrolases"/>
    <property type="match status" value="1"/>
</dbReference>
<gene>
    <name evidence="2" type="ORF">SAMN04488028_102541</name>
</gene>
<dbReference type="EMBL" id="FRAA01000002">
    <property type="protein sequence ID" value="SHK02764.1"/>
    <property type="molecule type" value="Genomic_DNA"/>
</dbReference>
<reference evidence="3" key="1">
    <citation type="submission" date="2016-11" db="EMBL/GenBank/DDBJ databases">
        <authorList>
            <person name="Varghese N."/>
            <person name="Submissions S."/>
        </authorList>
    </citation>
    <scope>NUCLEOTIDE SEQUENCE [LARGE SCALE GENOMIC DNA]</scope>
    <source>
        <strain evidence="3">DSM 26134</strain>
    </source>
</reference>
<evidence type="ECO:0000313" key="2">
    <source>
        <dbReference type="EMBL" id="SHK02764.1"/>
    </source>
</evidence>
<dbReference type="Pfam" id="PF12146">
    <property type="entry name" value="Hydrolase_4"/>
    <property type="match status" value="1"/>
</dbReference>
<dbReference type="InterPro" id="IPR022742">
    <property type="entry name" value="Hydrolase_4"/>
</dbReference>